<dbReference type="RefSeq" id="WP_320500787.1">
    <property type="nucleotide sequence ID" value="NZ_JAXCLX010000001.1"/>
</dbReference>
<evidence type="ECO:0000313" key="3">
    <source>
        <dbReference type="Proteomes" id="UP001271769"/>
    </source>
</evidence>
<keyword evidence="1" id="KW-0732">Signal</keyword>
<protein>
    <submittedName>
        <fullName evidence="2">Uncharacterized protein</fullName>
    </submittedName>
</protein>
<evidence type="ECO:0000256" key="1">
    <source>
        <dbReference type="SAM" id="SignalP"/>
    </source>
</evidence>
<name>A0ABU5DYL0_9PROT</name>
<feature type="signal peptide" evidence="1">
    <location>
        <begin position="1"/>
        <end position="26"/>
    </location>
</feature>
<keyword evidence="3" id="KW-1185">Reference proteome</keyword>
<feature type="chain" id="PRO_5047180384" evidence="1">
    <location>
        <begin position="27"/>
        <end position="101"/>
    </location>
</feature>
<dbReference type="Proteomes" id="UP001271769">
    <property type="component" value="Unassembled WGS sequence"/>
</dbReference>
<proteinExistence type="predicted"/>
<sequence length="101" mass="11748">MKNSSLRWSAAFLAIGLALAATPALADGKHKHGNDYWYDNGHHYGHYKKHPPEVVRYYDDGPDVIYVERPVYVRERVYVEPPRIYREPARPQINIVVPLFD</sequence>
<gene>
    <name evidence="2" type="ORF">SMD31_10540</name>
</gene>
<comment type="caution">
    <text evidence="2">The sequence shown here is derived from an EMBL/GenBank/DDBJ whole genome shotgun (WGS) entry which is preliminary data.</text>
</comment>
<evidence type="ECO:0000313" key="2">
    <source>
        <dbReference type="EMBL" id="MDY0872364.1"/>
    </source>
</evidence>
<reference evidence="2 3" key="1">
    <citation type="journal article" date="2013" name="Antonie Van Leeuwenhoek">
        <title>Dongia rigui sp. nov., isolated from freshwater of a large wetland in Korea.</title>
        <authorList>
            <person name="Baik K.S."/>
            <person name="Hwang Y.M."/>
            <person name="Choi J.S."/>
            <person name="Kwon J."/>
            <person name="Seong C.N."/>
        </authorList>
    </citation>
    <scope>NUCLEOTIDE SEQUENCE [LARGE SCALE GENOMIC DNA]</scope>
    <source>
        <strain evidence="2 3">04SU4-P</strain>
    </source>
</reference>
<accession>A0ABU5DYL0</accession>
<dbReference type="EMBL" id="JAXCLX010000001">
    <property type="protein sequence ID" value="MDY0872364.1"/>
    <property type="molecule type" value="Genomic_DNA"/>
</dbReference>
<organism evidence="2 3">
    <name type="scientific">Dongia rigui</name>
    <dbReference type="NCBI Taxonomy" id="940149"/>
    <lineage>
        <taxon>Bacteria</taxon>
        <taxon>Pseudomonadati</taxon>
        <taxon>Pseudomonadota</taxon>
        <taxon>Alphaproteobacteria</taxon>
        <taxon>Rhodospirillales</taxon>
        <taxon>Dongiaceae</taxon>
        <taxon>Dongia</taxon>
    </lineage>
</organism>